<keyword evidence="2 13" id="KW-0813">Transport</keyword>
<evidence type="ECO:0000256" key="14">
    <source>
        <dbReference type="RuleBase" id="RU003848"/>
    </source>
</evidence>
<dbReference type="HAMAP" id="MF_01398">
    <property type="entry name" value="ATP_synth_b_bprime"/>
    <property type="match status" value="1"/>
</dbReference>
<evidence type="ECO:0000256" key="17">
    <source>
        <dbReference type="SAM" id="SignalP"/>
    </source>
</evidence>
<dbReference type="EMBL" id="CP121195">
    <property type="protein sequence ID" value="XBH14305.1"/>
    <property type="molecule type" value="Genomic_DNA"/>
</dbReference>
<evidence type="ECO:0000256" key="15">
    <source>
        <dbReference type="SAM" id="Coils"/>
    </source>
</evidence>
<accession>A0AAU7D156</accession>
<dbReference type="EMBL" id="CP121194">
    <property type="protein sequence ID" value="XBH10877.1"/>
    <property type="molecule type" value="Genomic_DNA"/>
</dbReference>
<dbReference type="GO" id="GO:0005886">
    <property type="term" value="C:plasma membrane"/>
    <property type="evidence" value="ECO:0007669"/>
    <property type="project" value="UniProtKB-SubCell"/>
</dbReference>
<dbReference type="Pfam" id="PF00430">
    <property type="entry name" value="ATP-synt_B"/>
    <property type="match status" value="1"/>
</dbReference>
<dbReference type="AlphaFoldDB" id="A0AAU7D156"/>
<feature type="transmembrane region" description="Helical" evidence="13">
    <location>
        <begin position="76"/>
        <end position="97"/>
    </location>
</feature>
<feature type="signal peptide" evidence="17">
    <location>
        <begin position="1"/>
        <end position="23"/>
    </location>
</feature>
<gene>
    <name evidence="13" type="primary">atpF</name>
    <name evidence="18" type="ORF">P4G45_03905</name>
    <name evidence="19" type="ORF">P8936_03870</name>
</gene>
<dbReference type="GO" id="GO:0012505">
    <property type="term" value="C:endomembrane system"/>
    <property type="evidence" value="ECO:0007669"/>
    <property type="project" value="UniProtKB-SubCell"/>
</dbReference>
<evidence type="ECO:0000313" key="19">
    <source>
        <dbReference type="EMBL" id="XBH14305.1"/>
    </source>
</evidence>
<name>A0AAU7D156_9BACT</name>
<keyword evidence="6 13" id="KW-1133">Transmembrane helix</keyword>
<comment type="similarity">
    <text evidence="1 13 14">Belongs to the ATPase B chain family.</text>
</comment>
<evidence type="ECO:0000256" key="8">
    <source>
        <dbReference type="ARBA" id="ARBA00023136"/>
    </source>
</evidence>
<keyword evidence="13" id="KW-1003">Cell membrane</keyword>
<evidence type="ECO:0000256" key="10">
    <source>
        <dbReference type="ARBA" id="ARBA00025198"/>
    </source>
</evidence>
<keyword evidence="4 13" id="KW-0812">Transmembrane</keyword>
<keyword evidence="17" id="KW-0732">Signal</keyword>
<evidence type="ECO:0000256" key="6">
    <source>
        <dbReference type="ARBA" id="ARBA00022989"/>
    </source>
</evidence>
<dbReference type="GO" id="GO:0045259">
    <property type="term" value="C:proton-transporting ATP synthase complex"/>
    <property type="evidence" value="ECO:0007669"/>
    <property type="project" value="UniProtKB-KW"/>
</dbReference>
<proteinExistence type="inferred from homology"/>
<evidence type="ECO:0000256" key="3">
    <source>
        <dbReference type="ARBA" id="ARBA00022547"/>
    </source>
</evidence>
<evidence type="ECO:0000256" key="9">
    <source>
        <dbReference type="ARBA" id="ARBA00023310"/>
    </source>
</evidence>
<evidence type="ECO:0000256" key="5">
    <source>
        <dbReference type="ARBA" id="ARBA00022781"/>
    </source>
</evidence>
<keyword evidence="9 13" id="KW-0066">ATP synthesis</keyword>
<keyword evidence="15" id="KW-0175">Coiled coil</keyword>
<evidence type="ECO:0000313" key="18">
    <source>
        <dbReference type="EMBL" id="XBH10877.1"/>
    </source>
</evidence>
<evidence type="ECO:0000256" key="7">
    <source>
        <dbReference type="ARBA" id="ARBA00023065"/>
    </source>
</evidence>
<dbReference type="KEGG" id="epl:P4G45_03905"/>
<protein>
    <recommendedName>
        <fullName evidence="13">ATP synthase subunit b</fullName>
    </recommendedName>
    <alternativeName>
        <fullName evidence="13">ATP synthase F(0) sector subunit b</fullName>
    </alternativeName>
    <alternativeName>
        <fullName evidence="13">ATPase subunit I</fullName>
    </alternativeName>
    <alternativeName>
        <fullName evidence="13">F-type ATPase subunit b</fullName>
        <shortName evidence="13">F-ATPase subunit b</shortName>
    </alternativeName>
</protein>
<evidence type="ECO:0000256" key="4">
    <source>
        <dbReference type="ARBA" id="ARBA00022692"/>
    </source>
</evidence>
<comment type="subunit">
    <text evidence="13">F-type ATPases have 2 components, F(1) - the catalytic core - and F(0) - the membrane proton channel. F(1) has five subunits: alpha(3), beta(3), gamma(1), delta(1), epsilon(1). F(0) has three main subunits: a(1), b(2) and c(10-14). The alpha and beta chains form an alternating ring which encloses part of the gamma chain. F(1) is attached to F(0) by a central stalk formed by the gamma and epsilon chains, while a peripheral stalk is formed by the delta and b chains.</text>
</comment>
<reference evidence="18" key="1">
    <citation type="submission" date="2023-03" db="EMBL/GenBank/DDBJ databases">
        <title>Edaphobacter sp.</title>
        <authorList>
            <person name="Huber K.J."/>
            <person name="Papendorf J."/>
            <person name="Pilke C."/>
            <person name="Bunk B."/>
            <person name="Sproeer C."/>
            <person name="Pester M."/>
        </authorList>
    </citation>
    <scope>NUCLEOTIDE SEQUENCE</scope>
    <source>
        <strain evidence="18">DSM 109919</strain>
        <strain evidence="19">DSM 109920</strain>
    </source>
</reference>
<keyword evidence="8 13" id="KW-0472">Membrane</keyword>
<keyword evidence="3 13" id="KW-0138">CF(0)</keyword>
<dbReference type="GO" id="GO:0046961">
    <property type="term" value="F:proton-transporting ATPase activity, rotational mechanism"/>
    <property type="evidence" value="ECO:0007669"/>
    <property type="project" value="TreeGrafter"/>
</dbReference>
<feature type="compositionally biased region" description="Basic and acidic residues" evidence="16">
    <location>
        <begin position="46"/>
        <end position="57"/>
    </location>
</feature>
<evidence type="ECO:0000256" key="16">
    <source>
        <dbReference type="SAM" id="MobiDB-lite"/>
    </source>
</evidence>
<dbReference type="RefSeq" id="WP_348268367.1">
    <property type="nucleotide sequence ID" value="NZ_CP121194.1"/>
</dbReference>
<keyword evidence="5 13" id="KW-0375">Hydrogen ion transport</keyword>
<dbReference type="CDD" id="cd06503">
    <property type="entry name" value="ATP-synt_Fo_b"/>
    <property type="match status" value="1"/>
</dbReference>
<comment type="subcellular location">
    <subcellularLocation>
        <location evidence="13">Cell membrane</location>
        <topology evidence="13">Single-pass membrane protein</topology>
    </subcellularLocation>
    <subcellularLocation>
        <location evidence="12">Endomembrane system</location>
        <topology evidence="12">Single-pass membrane protein</topology>
    </subcellularLocation>
</comment>
<dbReference type="InterPro" id="IPR002146">
    <property type="entry name" value="ATP_synth_b/b'su_bac/chlpt"/>
</dbReference>
<feature type="chain" id="PRO_5043288750" description="ATP synthase subunit b" evidence="17">
    <location>
        <begin position="24"/>
        <end position="235"/>
    </location>
</feature>
<evidence type="ECO:0000256" key="11">
    <source>
        <dbReference type="ARBA" id="ARBA00025614"/>
    </source>
</evidence>
<dbReference type="GO" id="GO:0046933">
    <property type="term" value="F:proton-transporting ATP synthase activity, rotational mechanism"/>
    <property type="evidence" value="ECO:0007669"/>
    <property type="project" value="UniProtKB-UniRule"/>
</dbReference>
<feature type="region of interest" description="Disordered" evidence="16">
    <location>
        <begin position="30"/>
        <end position="57"/>
    </location>
</feature>
<evidence type="ECO:0000256" key="2">
    <source>
        <dbReference type="ARBA" id="ARBA00022448"/>
    </source>
</evidence>
<comment type="function">
    <text evidence="11">Component of the F(0) channel, it forms part of the peripheral stalk, linking F(1) to F(0). The b'-subunit is a diverged and duplicated form of b found in plants and photosynthetic bacteria.</text>
</comment>
<evidence type="ECO:0000256" key="12">
    <source>
        <dbReference type="ARBA" id="ARBA00037847"/>
    </source>
</evidence>
<organism evidence="18">
    <name type="scientific">Edaphobacter paludis</name>
    <dbReference type="NCBI Taxonomy" id="3035702"/>
    <lineage>
        <taxon>Bacteria</taxon>
        <taxon>Pseudomonadati</taxon>
        <taxon>Acidobacteriota</taxon>
        <taxon>Terriglobia</taxon>
        <taxon>Terriglobales</taxon>
        <taxon>Acidobacteriaceae</taxon>
        <taxon>Edaphobacter</taxon>
    </lineage>
</organism>
<dbReference type="InterPro" id="IPR050059">
    <property type="entry name" value="ATP_synthase_B_chain"/>
</dbReference>
<dbReference type="PANTHER" id="PTHR33445">
    <property type="entry name" value="ATP SYNTHASE SUBUNIT B', CHLOROPLASTIC"/>
    <property type="match status" value="1"/>
</dbReference>
<feature type="coiled-coil region" evidence="15">
    <location>
        <begin position="122"/>
        <end position="149"/>
    </location>
</feature>
<sequence>MKRLLPSLIVATLLFAPAFHAVAQQATASADGGRMSTPEAQSPEKNQQEKDENDEYRHSPAVRALGAKLGMNAEQAATAFTVANFIVLAILVGWFLLKTLPKTFRDRNTAIQKHLVDARTATEEASARLNSVESRLGKLDEQIAAMRAQAEKDSALDEQRIKASVEEEKQKILRAAEQEISAATVTARKQLQQYAADLAIEQAARKLVVTAETDRLLVQGFARRLTGEDSKGGEN</sequence>
<dbReference type="PANTHER" id="PTHR33445:SF1">
    <property type="entry name" value="ATP SYNTHASE SUBUNIT B"/>
    <property type="match status" value="1"/>
</dbReference>
<accession>A0AAU7D9J0</accession>
<evidence type="ECO:0000256" key="13">
    <source>
        <dbReference type="HAMAP-Rule" id="MF_01398"/>
    </source>
</evidence>
<evidence type="ECO:0000256" key="1">
    <source>
        <dbReference type="ARBA" id="ARBA00005513"/>
    </source>
</evidence>
<comment type="function">
    <text evidence="10 13">F(1)F(0) ATP synthase produces ATP from ADP in the presence of a proton or sodium gradient. F-type ATPases consist of two structural domains, F(1) containing the extramembraneous catalytic core and F(0) containing the membrane proton channel, linked together by a central stalk and a peripheral stalk. During catalysis, ATP synthesis in the catalytic domain of F(1) is coupled via a rotary mechanism of the central stalk subunits to proton translocation.</text>
</comment>
<keyword evidence="7 13" id="KW-0406">Ion transport</keyword>